<sequence length="387" mass="43757">MKRGAQPTPVALDEVDLTDLDRFRDNLGWGQFDTLRREDPVHWHPEPAPNGGFWALTRHADIRAASRDADAHRSLPTDDPRQTAVRALIAREFRPHRLRQNYGAFLRELTKNVVCAALTEPEFDFVQRISADFPIQVLSRLLDVPKEVTRQLVAWSNAAVGITEHLPCRSPTTQDVIAYGRALRNARRRGDGKDLVSILVNRVPADGVPLTEREFDSYFLRLLKAGNETTQHALSNSMLGLIEQPGQLRLLRDNPDLLRTGVEELLRWASPVYHVRRTAPRDVQVAGRLIRAGDEVVMWFASGNRDADVFTDPYRIDVTRPKVDHLAFGRGSPQVCLGKALARLEIRLMYEELLPRLDSVELASEVTRVRSNLVNGITTLLVKVRSR</sequence>
<protein>
    <submittedName>
        <fullName evidence="2">Methyl-branched lipid omega-hydroxylase</fullName>
    </submittedName>
</protein>
<dbReference type="EMBL" id="BOMV01000005">
    <property type="protein sequence ID" value="GIE93043.1"/>
    <property type="molecule type" value="Genomic_DNA"/>
</dbReference>
<dbReference type="InterPro" id="IPR001128">
    <property type="entry name" value="Cyt_P450"/>
</dbReference>
<dbReference type="InterPro" id="IPR036396">
    <property type="entry name" value="Cyt_P450_sf"/>
</dbReference>
<comment type="caution">
    <text evidence="2">The sequence shown here is derived from an EMBL/GenBank/DDBJ whole genome shotgun (WGS) entry which is preliminary data.</text>
</comment>
<dbReference type="Gene3D" id="1.10.630.10">
    <property type="entry name" value="Cytochrome P450"/>
    <property type="match status" value="1"/>
</dbReference>
<reference evidence="2" key="1">
    <citation type="submission" date="2021-01" db="EMBL/GenBank/DDBJ databases">
        <title>Whole genome shotgun sequence of Actinoplanes rishiriensis NBRC 108556.</title>
        <authorList>
            <person name="Komaki H."/>
            <person name="Tamura T."/>
        </authorList>
    </citation>
    <scope>NUCLEOTIDE SEQUENCE</scope>
    <source>
        <strain evidence="2">NBRC 108556</strain>
    </source>
</reference>
<dbReference type="PANTHER" id="PTHR46696">
    <property type="entry name" value="P450, PUTATIVE (EUROFUNG)-RELATED"/>
    <property type="match status" value="1"/>
</dbReference>
<dbReference type="InterPro" id="IPR002397">
    <property type="entry name" value="Cyt_P450_B"/>
</dbReference>
<dbReference type="GO" id="GO:0016705">
    <property type="term" value="F:oxidoreductase activity, acting on paired donors, with incorporation or reduction of molecular oxygen"/>
    <property type="evidence" value="ECO:0007669"/>
    <property type="project" value="InterPro"/>
</dbReference>
<dbReference type="PANTHER" id="PTHR46696:SF1">
    <property type="entry name" value="CYTOCHROME P450 YJIB-RELATED"/>
    <property type="match status" value="1"/>
</dbReference>
<dbReference type="AlphaFoldDB" id="A0A919JQS6"/>
<evidence type="ECO:0000256" key="1">
    <source>
        <dbReference type="ARBA" id="ARBA00010617"/>
    </source>
</evidence>
<accession>A0A919JQS6</accession>
<gene>
    <name evidence="2" type="primary">cyp124</name>
    <name evidence="2" type="ORF">Ari01nite_05080</name>
</gene>
<dbReference type="GO" id="GO:0004497">
    <property type="term" value="F:monooxygenase activity"/>
    <property type="evidence" value="ECO:0007669"/>
    <property type="project" value="InterPro"/>
</dbReference>
<dbReference type="Proteomes" id="UP000636960">
    <property type="component" value="Unassembled WGS sequence"/>
</dbReference>
<dbReference type="SUPFAM" id="SSF48264">
    <property type="entry name" value="Cytochrome P450"/>
    <property type="match status" value="1"/>
</dbReference>
<evidence type="ECO:0000313" key="2">
    <source>
        <dbReference type="EMBL" id="GIE93043.1"/>
    </source>
</evidence>
<dbReference type="Pfam" id="PF00067">
    <property type="entry name" value="p450"/>
    <property type="match status" value="1"/>
</dbReference>
<dbReference type="RefSeq" id="WP_203778891.1">
    <property type="nucleotide sequence ID" value="NZ_BOMV01000005.1"/>
</dbReference>
<keyword evidence="3" id="KW-1185">Reference proteome</keyword>
<dbReference type="GO" id="GO:0020037">
    <property type="term" value="F:heme binding"/>
    <property type="evidence" value="ECO:0007669"/>
    <property type="project" value="InterPro"/>
</dbReference>
<proteinExistence type="inferred from homology"/>
<evidence type="ECO:0000313" key="3">
    <source>
        <dbReference type="Proteomes" id="UP000636960"/>
    </source>
</evidence>
<organism evidence="2 3">
    <name type="scientific">Paractinoplanes rishiriensis</name>
    <dbReference type="NCBI Taxonomy" id="1050105"/>
    <lineage>
        <taxon>Bacteria</taxon>
        <taxon>Bacillati</taxon>
        <taxon>Actinomycetota</taxon>
        <taxon>Actinomycetes</taxon>
        <taxon>Micromonosporales</taxon>
        <taxon>Micromonosporaceae</taxon>
        <taxon>Paractinoplanes</taxon>
    </lineage>
</organism>
<dbReference type="GO" id="GO:0005506">
    <property type="term" value="F:iron ion binding"/>
    <property type="evidence" value="ECO:0007669"/>
    <property type="project" value="InterPro"/>
</dbReference>
<dbReference type="PRINTS" id="PR00359">
    <property type="entry name" value="BP450"/>
</dbReference>
<name>A0A919JQS6_9ACTN</name>
<comment type="similarity">
    <text evidence="1">Belongs to the cytochrome P450 family.</text>
</comment>